<keyword evidence="2 4" id="KW-0547">Nucleotide-binding</keyword>
<feature type="binding site" evidence="4">
    <location>
        <position position="64"/>
    </location>
    <ligand>
        <name>ATP</name>
        <dbReference type="ChEBI" id="CHEBI:30616"/>
    </ligand>
</feature>
<dbReference type="SUPFAM" id="SSF56112">
    <property type="entry name" value="Protein kinase-like (PK-like)"/>
    <property type="match status" value="1"/>
</dbReference>
<name>A0A5J4W586_9EUKA</name>
<evidence type="ECO:0000256" key="1">
    <source>
        <dbReference type="ARBA" id="ARBA00012513"/>
    </source>
</evidence>
<keyword evidence="3 4" id="KW-0067">ATP-binding</keyword>
<reference evidence="7 8" key="1">
    <citation type="submission" date="2019-03" db="EMBL/GenBank/DDBJ databases">
        <title>Single cell metagenomics reveals metabolic interactions within the superorganism composed of flagellate Streblomastix strix and complex community of Bacteroidetes bacteria on its surface.</title>
        <authorList>
            <person name="Treitli S.C."/>
            <person name="Kolisko M."/>
            <person name="Husnik F."/>
            <person name="Keeling P."/>
            <person name="Hampl V."/>
        </authorList>
    </citation>
    <scope>NUCLEOTIDE SEQUENCE [LARGE SCALE GENOMIC DNA]</scope>
    <source>
        <strain evidence="7">ST1C</strain>
    </source>
</reference>
<sequence length="247" mass="27880">MDIGCRINPPMELPNPTAAHVPFKSGDIIKERYTLLRQIGAGTYGAIFAAQYRGNAVSRLVAIKFEKDMQQYSLQYNEVNVMKALAGSSHFAKFYRCGTHEGYKFVCMELLGPSLIKLVNRKRPYSLTLFQLLKFGVQSIKILQELHQAGFVHRDVKPENFVIGNTKKTAGTMYLIDFGLCKRLTIQDGKIVKPTNPGSLRGTLRYASPNGHKLLELGRHDDLISLLYMMVEYYTGKLPWSNTDDPV</sequence>
<dbReference type="SMART" id="SM00220">
    <property type="entry name" value="S_TKc"/>
    <property type="match status" value="1"/>
</dbReference>
<dbReference type="GO" id="GO:0004674">
    <property type="term" value="F:protein serine/threonine kinase activity"/>
    <property type="evidence" value="ECO:0007669"/>
    <property type="project" value="UniProtKB-KW"/>
</dbReference>
<evidence type="ECO:0000313" key="8">
    <source>
        <dbReference type="Proteomes" id="UP000324800"/>
    </source>
</evidence>
<dbReference type="PANTHER" id="PTHR11909">
    <property type="entry name" value="CASEIN KINASE-RELATED"/>
    <property type="match status" value="1"/>
</dbReference>
<dbReference type="OrthoDB" id="5979581at2759"/>
<dbReference type="PROSITE" id="PS00107">
    <property type="entry name" value="PROTEIN_KINASE_ATP"/>
    <property type="match status" value="1"/>
</dbReference>
<dbReference type="Pfam" id="PF00069">
    <property type="entry name" value="Pkinase"/>
    <property type="match status" value="1"/>
</dbReference>
<dbReference type="EC" id="2.7.11.1" evidence="1"/>
<dbReference type="Proteomes" id="UP000324800">
    <property type="component" value="Unassembled WGS sequence"/>
</dbReference>
<keyword evidence="5" id="KW-0808">Transferase</keyword>
<gene>
    <name evidence="7" type="ORF">EZS28_014698</name>
</gene>
<keyword evidence="5" id="KW-0418">Kinase</keyword>
<evidence type="ECO:0000313" key="7">
    <source>
        <dbReference type="EMBL" id="KAA6389776.1"/>
    </source>
</evidence>
<comment type="caution">
    <text evidence="7">The sequence shown here is derived from an EMBL/GenBank/DDBJ whole genome shotgun (WGS) entry which is preliminary data.</text>
</comment>
<proteinExistence type="inferred from homology"/>
<dbReference type="InterPro" id="IPR000719">
    <property type="entry name" value="Prot_kinase_dom"/>
</dbReference>
<dbReference type="GO" id="GO:0005524">
    <property type="term" value="F:ATP binding"/>
    <property type="evidence" value="ECO:0007669"/>
    <property type="project" value="UniProtKB-UniRule"/>
</dbReference>
<dbReference type="InterPro" id="IPR050235">
    <property type="entry name" value="CK1_Ser-Thr_kinase"/>
</dbReference>
<dbReference type="PROSITE" id="PS50011">
    <property type="entry name" value="PROTEIN_KINASE_DOM"/>
    <property type="match status" value="1"/>
</dbReference>
<evidence type="ECO:0000259" key="6">
    <source>
        <dbReference type="PROSITE" id="PS50011"/>
    </source>
</evidence>
<dbReference type="EMBL" id="SNRW01003465">
    <property type="protein sequence ID" value="KAA6389776.1"/>
    <property type="molecule type" value="Genomic_DNA"/>
</dbReference>
<evidence type="ECO:0000256" key="3">
    <source>
        <dbReference type="ARBA" id="ARBA00022840"/>
    </source>
</evidence>
<keyword evidence="5" id="KW-0723">Serine/threonine-protein kinase</keyword>
<dbReference type="AlphaFoldDB" id="A0A5J4W586"/>
<dbReference type="InterPro" id="IPR008271">
    <property type="entry name" value="Ser/Thr_kinase_AS"/>
</dbReference>
<organism evidence="7 8">
    <name type="scientific">Streblomastix strix</name>
    <dbReference type="NCBI Taxonomy" id="222440"/>
    <lineage>
        <taxon>Eukaryota</taxon>
        <taxon>Metamonada</taxon>
        <taxon>Preaxostyla</taxon>
        <taxon>Oxymonadida</taxon>
        <taxon>Streblomastigidae</taxon>
        <taxon>Streblomastix</taxon>
    </lineage>
</organism>
<feature type="domain" description="Protein kinase" evidence="6">
    <location>
        <begin position="33"/>
        <end position="247"/>
    </location>
</feature>
<accession>A0A5J4W586</accession>
<comment type="similarity">
    <text evidence="5">Belongs to the protein kinase superfamily.</text>
</comment>
<evidence type="ECO:0000256" key="5">
    <source>
        <dbReference type="RuleBase" id="RU000304"/>
    </source>
</evidence>
<dbReference type="PROSITE" id="PS00108">
    <property type="entry name" value="PROTEIN_KINASE_ST"/>
    <property type="match status" value="1"/>
</dbReference>
<dbReference type="InterPro" id="IPR017441">
    <property type="entry name" value="Protein_kinase_ATP_BS"/>
</dbReference>
<evidence type="ECO:0000256" key="2">
    <source>
        <dbReference type="ARBA" id="ARBA00022741"/>
    </source>
</evidence>
<evidence type="ECO:0000256" key="4">
    <source>
        <dbReference type="PROSITE-ProRule" id="PRU10141"/>
    </source>
</evidence>
<protein>
    <recommendedName>
        <fullName evidence="1">non-specific serine/threonine protein kinase</fullName>
        <ecNumber evidence="1">2.7.11.1</ecNumber>
    </recommendedName>
</protein>
<dbReference type="InterPro" id="IPR011009">
    <property type="entry name" value="Kinase-like_dom_sf"/>
</dbReference>
<dbReference type="Gene3D" id="1.10.510.10">
    <property type="entry name" value="Transferase(Phosphotransferase) domain 1"/>
    <property type="match status" value="1"/>
</dbReference>